<dbReference type="InterPro" id="IPR052231">
    <property type="entry name" value="Rho_GEF_signaling-related"/>
</dbReference>
<comment type="caution">
    <text evidence="2">The sequence shown here is derived from an EMBL/GenBank/DDBJ whole genome shotgun (WGS) entry which is preliminary data.</text>
</comment>
<dbReference type="InterPro" id="IPR011993">
    <property type="entry name" value="PH-like_dom_sf"/>
</dbReference>
<name>A0A177B7R8_9BILA</name>
<sequence length="964" mass="112785">MQNLPKFDADLYRDHIMSFSGYLDVLSRFIVVIYPNCMNLKSFKIDVNRVLTGLEYIHESLAPVRKSLGFTVIVDLSIFIDFTLIQILLEKIILKYQPVYIIINKNNHKQMHNFLNNLYDFNSDLQKVNVIENVEKLSKFINQENLSKIIGNRRDDNLELWIKFRIECDNILIQCLRSMDTTYRGIGLLNKKLKNCTNLVKTIRDDSIKGCKHEKLNKKSFKNLKLIVKSMLTHWNKDIKNDTQYESNVENVDEKLFNIISNKVSSVQFIYESSLDCIHDLKCSLSHLESTDLTQYHDTLAYLETMASTAILKWSEFVKMYEKICHFSENIDYENADMEVIKRIQAISDFYNWMKKLDDKNYEEFNVFFKNSNVMTMRDAVINYIFQKLQIVRCIDSKKLQVQLLSKNKVSNLSFYRNGQIDIISLIFNSIHIFSKNFDCFINKIEKLVDESSFNNINHFIGEIKCMLTDIVKNCFDKNIENCNFSSIKFDNTKKCEDVYSSSGYDSTEAIHDAKLKKNAPKNMTQRLNSIMNQSTPIAKIVCELIETEHVYLARLQKIVDHYIPVLERSQYWSCREYEIFSNVEALYKFHNVYFLPQILNCQKNTSENLKVSEICNIFLNHIESFMLYSIYNANKPCSEKALQNGGYLLFQEKQRKLNDALGINSLLLEPVQRLSRYLLILTSFTKIVTGSTLEIVESAINCMNKCLGHGNDLLEAYSVIECPINLKKQGKLICKGKASILRKHTKSCNSKNELLHVEAKSGFVYVPICSNVLDMYLFDRVLIFTKNKNNVNKFKFAFSLLEISSIRILSKNPDNIQFCIDVTYSSNKPVYPLYKSKMIDSKNCLNSSVHFQCENQENVSIQKFNLVYHENINLKRKICKDKRPHDTFLIQMQDQSVRDEWIRNISKLMWVNTNGFQKNSNCFTKYRYSSRNTLNRIKNLSRNVFILISNLFVEKKWANESFN</sequence>
<dbReference type="GO" id="GO:0005085">
    <property type="term" value="F:guanyl-nucleotide exchange factor activity"/>
    <property type="evidence" value="ECO:0007669"/>
    <property type="project" value="InterPro"/>
</dbReference>
<dbReference type="Gene3D" id="1.20.900.10">
    <property type="entry name" value="Dbl homology (DH) domain"/>
    <property type="match status" value="1"/>
</dbReference>
<dbReference type="PROSITE" id="PS50010">
    <property type="entry name" value="DH_2"/>
    <property type="match status" value="1"/>
</dbReference>
<dbReference type="InterPro" id="IPR000219">
    <property type="entry name" value="DH_dom"/>
</dbReference>
<evidence type="ECO:0000313" key="3">
    <source>
        <dbReference type="Proteomes" id="UP000078046"/>
    </source>
</evidence>
<dbReference type="EMBL" id="LWCA01000159">
    <property type="protein sequence ID" value="OAF70338.1"/>
    <property type="molecule type" value="Genomic_DNA"/>
</dbReference>
<dbReference type="PANTHER" id="PTHR45845">
    <property type="entry name" value="RHO GUANINE NUCLEOTIDE EXCHANGE FACTOR-RELATED"/>
    <property type="match status" value="1"/>
</dbReference>
<gene>
    <name evidence="2" type="ORF">A3Q56_01905</name>
</gene>
<organism evidence="2 3">
    <name type="scientific">Intoshia linei</name>
    <dbReference type="NCBI Taxonomy" id="1819745"/>
    <lineage>
        <taxon>Eukaryota</taxon>
        <taxon>Metazoa</taxon>
        <taxon>Spiralia</taxon>
        <taxon>Lophotrochozoa</taxon>
        <taxon>Mesozoa</taxon>
        <taxon>Orthonectida</taxon>
        <taxon>Rhopaluridae</taxon>
        <taxon>Intoshia</taxon>
    </lineage>
</organism>
<protein>
    <recommendedName>
        <fullName evidence="1">DH domain-containing protein</fullName>
    </recommendedName>
</protein>
<reference evidence="2 3" key="1">
    <citation type="submission" date="2016-04" db="EMBL/GenBank/DDBJ databases">
        <title>The genome of Intoshia linei affirms orthonectids as highly simplified spiralians.</title>
        <authorList>
            <person name="Mikhailov K.V."/>
            <person name="Slusarev G.S."/>
            <person name="Nikitin M.A."/>
            <person name="Logacheva M.D."/>
            <person name="Penin A."/>
            <person name="Aleoshin V."/>
            <person name="Panchin Y.V."/>
        </authorList>
    </citation>
    <scope>NUCLEOTIDE SEQUENCE [LARGE SCALE GENOMIC DNA]</scope>
    <source>
        <strain evidence="2">Intl2013</strain>
        <tissue evidence="2">Whole animal</tissue>
    </source>
</reference>
<feature type="domain" description="DH" evidence="1">
    <location>
        <begin position="537"/>
        <end position="714"/>
    </location>
</feature>
<accession>A0A177B7R8</accession>
<proteinExistence type="predicted"/>
<evidence type="ECO:0000259" key="1">
    <source>
        <dbReference type="PROSITE" id="PS50010"/>
    </source>
</evidence>
<evidence type="ECO:0000313" key="2">
    <source>
        <dbReference type="EMBL" id="OAF70338.1"/>
    </source>
</evidence>
<dbReference type="Pfam" id="PF00621">
    <property type="entry name" value="RhoGEF"/>
    <property type="match status" value="1"/>
</dbReference>
<dbReference type="AlphaFoldDB" id="A0A177B7R8"/>
<dbReference type="SUPFAM" id="SSF48065">
    <property type="entry name" value="DBL homology domain (DH-domain)"/>
    <property type="match status" value="1"/>
</dbReference>
<dbReference type="Proteomes" id="UP000078046">
    <property type="component" value="Unassembled WGS sequence"/>
</dbReference>
<dbReference type="Gene3D" id="2.30.29.30">
    <property type="entry name" value="Pleckstrin-homology domain (PH domain)/Phosphotyrosine-binding domain (PTB)"/>
    <property type="match status" value="1"/>
</dbReference>
<keyword evidence="3" id="KW-1185">Reference proteome</keyword>
<dbReference type="PANTHER" id="PTHR45845:SF2">
    <property type="entry name" value="RIKEN CDNA D630003M21 GENE"/>
    <property type="match status" value="1"/>
</dbReference>
<dbReference type="OrthoDB" id="1594986at2759"/>
<dbReference type="InterPro" id="IPR035899">
    <property type="entry name" value="DBL_dom_sf"/>
</dbReference>
<dbReference type="SMART" id="SM00325">
    <property type="entry name" value="RhoGEF"/>
    <property type="match status" value="1"/>
</dbReference>